<evidence type="ECO:0000256" key="2">
    <source>
        <dbReference type="SAM" id="SignalP"/>
    </source>
</evidence>
<dbReference type="EMBL" id="GG662717">
    <property type="protein sequence ID" value="EAR94193.3"/>
    <property type="molecule type" value="Genomic_DNA"/>
</dbReference>
<name>I7MIR8_TETTS</name>
<dbReference type="GeneID" id="7838056"/>
<dbReference type="eggNOG" id="ENOG502SWJI">
    <property type="taxonomic scope" value="Eukaryota"/>
</dbReference>
<keyword evidence="1" id="KW-0175">Coiled coil</keyword>
<keyword evidence="4" id="KW-1185">Reference proteome</keyword>
<gene>
    <name evidence="3" type="ORF">TTHERM_00522600</name>
</gene>
<protein>
    <recommendedName>
        <fullName evidence="5">Granule lattice protein</fullName>
    </recommendedName>
</protein>
<dbReference type="OMA" id="NDRYAAK"/>
<evidence type="ECO:0008006" key="5">
    <source>
        <dbReference type="Google" id="ProtNLM"/>
    </source>
</evidence>
<keyword evidence="2" id="KW-0732">Signal</keyword>
<dbReference type="AlphaFoldDB" id="I7MIR8"/>
<feature type="coiled-coil region" evidence="1">
    <location>
        <begin position="96"/>
        <end position="158"/>
    </location>
</feature>
<feature type="signal peptide" evidence="2">
    <location>
        <begin position="1"/>
        <end position="17"/>
    </location>
</feature>
<reference evidence="4" key="1">
    <citation type="journal article" date="2006" name="PLoS Biol.">
        <title>Macronuclear genome sequence of the ciliate Tetrahymena thermophila, a model eukaryote.</title>
        <authorList>
            <person name="Eisen J.A."/>
            <person name="Coyne R.S."/>
            <person name="Wu M."/>
            <person name="Wu D."/>
            <person name="Thiagarajan M."/>
            <person name="Wortman J.R."/>
            <person name="Badger J.H."/>
            <person name="Ren Q."/>
            <person name="Amedeo P."/>
            <person name="Jones K.M."/>
            <person name="Tallon L.J."/>
            <person name="Delcher A.L."/>
            <person name="Salzberg S.L."/>
            <person name="Silva J.C."/>
            <person name="Haas B.J."/>
            <person name="Majoros W.H."/>
            <person name="Farzad M."/>
            <person name="Carlton J.M."/>
            <person name="Smith R.K. Jr."/>
            <person name="Garg J."/>
            <person name="Pearlman R.E."/>
            <person name="Karrer K.M."/>
            <person name="Sun L."/>
            <person name="Manning G."/>
            <person name="Elde N.C."/>
            <person name="Turkewitz A.P."/>
            <person name="Asai D.J."/>
            <person name="Wilkes D.E."/>
            <person name="Wang Y."/>
            <person name="Cai H."/>
            <person name="Collins K."/>
            <person name="Stewart B.A."/>
            <person name="Lee S.R."/>
            <person name="Wilamowska K."/>
            <person name="Weinberg Z."/>
            <person name="Ruzzo W.L."/>
            <person name="Wloga D."/>
            <person name="Gaertig J."/>
            <person name="Frankel J."/>
            <person name="Tsao C.-C."/>
            <person name="Gorovsky M.A."/>
            <person name="Keeling P.J."/>
            <person name="Waller R.F."/>
            <person name="Patron N.J."/>
            <person name="Cherry J.M."/>
            <person name="Stover N.A."/>
            <person name="Krieger C.J."/>
            <person name="del Toro C."/>
            <person name="Ryder H.F."/>
            <person name="Williamson S.C."/>
            <person name="Barbeau R.A."/>
            <person name="Hamilton E.P."/>
            <person name="Orias E."/>
        </authorList>
    </citation>
    <scope>NUCLEOTIDE SEQUENCE [LARGE SCALE GENOMIC DNA]</scope>
    <source>
        <strain evidence="4">SB210</strain>
    </source>
</reference>
<sequence length="385" mass="42019">MRKVFVALALVAIIVSATMLPEVRQRAKVSLQKLHKSRIGKNIVTAIQLELSSKNRDNIIVNILALLNDLLNDQSTQLTKAQSDLADKQDYCGSSIESYQNQIASKQADIANAQASLPALHAELETDQANLADQEAKLDRAQQNLAEANDLNDAAVAAFNTSIANHNAMIDALKQARALIVQLQSSSFLQKNNAVLIQLSNHKALALKKLEGHAKKSLFSLLMQMAQDVGIQADQTLVGNVLTVIDDLLQHEQDGIDAETQAENQRVEEYNAAVIDFNNQISDAQGQIASLNQDIQTLTNNINDTENNIATWSQQVSDLQGVLDELQNQCNADIAHFQDLIQELNGIIDIIQQVIAIFEGQSIQDVKPLFDDISVDDGLGSAESA</sequence>
<dbReference type="HOGENOM" id="CLU_718651_0_0_1"/>
<evidence type="ECO:0000313" key="4">
    <source>
        <dbReference type="Proteomes" id="UP000009168"/>
    </source>
</evidence>
<dbReference type="InParanoid" id="I7MIR8"/>
<evidence type="ECO:0000313" key="3">
    <source>
        <dbReference type="EMBL" id="EAR94193.3"/>
    </source>
</evidence>
<accession>I7MIR8</accession>
<dbReference type="RefSeq" id="XP_001014438.3">
    <property type="nucleotide sequence ID" value="XM_001014438.3"/>
</dbReference>
<feature type="chain" id="PRO_5003712261" description="Granule lattice protein" evidence="2">
    <location>
        <begin position="18"/>
        <end position="385"/>
    </location>
</feature>
<organism evidence="3 4">
    <name type="scientific">Tetrahymena thermophila (strain SB210)</name>
    <dbReference type="NCBI Taxonomy" id="312017"/>
    <lineage>
        <taxon>Eukaryota</taxon>
        <taxon>Sar</taxon>
        <taxon>Alveolata</taxon>
        <taxon>Ciliophora</taxon>
        <taxon>Intramacronucleata</taxon>
        <taxon>Oligohymenophorea</taxon>
        <taxon>Hymenostomatida</taxon>
        <taxon>Tetrahymenina</taxon>
        <taxon>Tetrahymenidae</taxon>
        <taxon>Tetrahymena</taxon>
    </lineage>
</organism>
<proteinExistence type="predicted"/>
<dbReference type="Gene3D" id="1.20.5.340">
    <property type="match status" value="1"/>
</dbReference>
<evidence type="ECO:0000256" key="1">
    <source>
        <dbReference type="SAM" id="Coils"/>
    </source>
</evidence>
<dbReference type="KEGG" id="tet:TTHERM_00522600"/>
<feature type="coiled-coil region" evidence="1">
    <location>
        <begin position="267"/>
        <end position="329"/>
    </location>
</feature>
<dbReference type="Proteomes" id="UP000009168">
    <property type="component" value="Unassembled WGS sequence"/>
</dbReference>